<dbReference type="Gene3D" id="3.30.70.1560">
    <property type="entry name" value="Alpha-L RNA-binding motif"/>
    <property type="match status" value="1"/>
</dbReference>
<dbReference type="NCBIfam" id="TIGR00093">
    <property type="entry name" value="pseudouridine synthase"/>
    <property type="match status" value="1"/>
</dbReference>
<name>E7GCL1_9FIRM</name>
<dbReference type="eggNOG" id="COG1187">
    <property type="taxonomic scope" value="Bacteria"/>
</dbReference>
<keyword evidence="2 4" id="KW-0694">RNA-binding</keyword>
<dbReference type="Pfam" id="PF01479">
    <property type="entry name" value="S4"/>
    <property type="match status" value="1"/>
</dbReference>
<reference evidence="8 9" key="1">
    <citation type="submission" date="2010-12" db="EMBL/GenBank/DDBJ databases">
        <title>The Genome Sequence of Coprobacillus sp. strain 29_1.</title>
        <authorList>
            <consortium name="The Broad Institute Genome Sequencing Platform"/>
            <person name="Earl A."/>
            <person name="Ward D."/>
            <person name="Feldgarden M."/>
            <person name="Gevers D."/>
            <person name="Daigneault M."/>
            <person name="Sibley C.D."/>
            <person name="White A."/>
            <person name="Strauss J."/>
            <person name="Allen-Vercoe E."/>
            <person name="Young S.K."/>
            <person name="Zeng Q."/>
            <person name="Gargeya S."/>
            <person name="Fitzgerald M."/>
            <person name="Haas B."/>
            <person name="Abouelleil A."/>
            <person name="Alvarado L."/>
            <person name="Arachchi H.M."/>
            <person name="Berlin A."/>
            <person name="Brown A."/>
            <person name="Chapman S.B."/>
            <person name="Chen Z."/>
            <person name="Dunbar C."/>
            <person name="Freedman E."/>
            <person name="Gearin G."/>
            <person name="Gellesch M."/>
            <person name="Goldberg J."/>
            <person name="Griggs A."/>
            <person name="Gujja S."/>
            <person name="Heilman E."/>
            <person name="Heiman D."/>
            <person name="Howarth C."/>
            <person name="Larson L."/>
            <person name="Lui A."/>
            <person name="MacDonald P.J.P."/>
            <person name="Mehta T."/>
            <person name="Montmayeur A."/>
            <person name="Murphy C."/>
            <person name="Neiman D."/>
            <person name="Pearson M."/>
            <person name="Priest M."/>
            <person name="Roberts A."/>
            <person name="Saif S."/>
            <person name="Shea T."/>
            <person name="Shenoy N."/>
            <person name="Sisk P."/>
            <person name="Stolte C."/>
            <person name="Sykes S."/>
            <person name="White J."/>
            <person name="Yandava C."/>
            <person name="Nusbaum C."/>
            <person name="Birren B."/>
        </authorList>
    </citation>
    <scope>NUCLEOTIDE SEQUENCE [LARGE SCALE GENOMIC DNA]</scope>
    <source>
        <strain evidence="8 9">29_1</strain>
    </source>
</reference>
<dbReference type="InterPro" id="IPR020094">
    <property type="entry name" value="TruA/RsuA/RluB/E/F_N"/>
</dbReference>
<dbReference type="Gene3D" id="3.10.290.10">
    <property type="entry name" value="RNA-binding S4 domain"/>
    <property type="match status" value="1"/>
</dbReference>
<dbReference type="SUPFAM" id="SSF55120">
    <property type="entry name" value="Pseudouridine synthase"/>
    <property type="match status" value="1"/>
</dbReference>
<dbReference type="InterPro" id="IPR002942">
    <property type="entry name" value="S4_RNA-bd"/>
</dbReference>
<dbReference type="HOGENOM" id="CLU_024979_1_2_9"/>
<dbReference type="PROSITE" id="PS50889">
    <property type="entry name" value="S4"/>
    <property type="match status" value="1"/>
</dbReference>
<dbReference type="Gene3D" id="3.30.70.580">
    <property type="entry name" value="Pseudouridine synthase I, catalytic domain, N-terminal subdomain"/>
    <property type="match status" value="1"/>
</dbReference>
<dbReference type="InterPro" id="IPR018496">
    <property type="entry name" value="PsdUridine_synth_RsuA/RluB_CS"/>
</dbReference>
<evidence type="ECO:0000256" key="4">
    <source>
        <dbReference type="PROSITE-ProRule" id="PRU00182"/>
    </source>
</evidence>
<dbReference type="PANTHER" id="PTHR47683">
    <property type="entry name" value="PSEUDOURIDINE SYNTHASE FAMILY PROTEIN-RELATED"/>
    <property type="match status" value="1"/>
</dbReference>
<dbReference type="GO" id="GO:0000455">
    <property type="term" value="P:enzyme-directed rRNA pseudouridine synthesis"/>
    <property type="evidence" value="ECO:0007669"/>
    <property type="project" value="UniProtKB-ARBA"/>
</dbReference>
<evidence type="ECO:0000259" key="7">
    <source>
        <dbReference type="Pfam" id="PF01479"/>
    </source>
</evidence>
<comment type="caution">
    <text evidence="8">The sequence shown here is derived from an EMBL/GenBank/DDBJ whole genome shotgun (WGS) entry which is preliminary data.</text>
</comment>
<keyword evidence="9" id="KW-1185">Reference proteome</keyword>
<dbReference type="EC" id="5.4.99.-" evidence="5"/>
<dbReference type="Pfam" id="PF00849">
    <property type="entry name" value="PseudoU_synth_2"/>
    <property type="match status" value="1"/>
</dbReference>
<sequence>MIVGEGGIHIKPLYSILMKNNLGNMNECRTLIKHGFVEVNNQVINDHRYVVHDDDKINVFGKAIHSQPFVYYMMNKPKGYICANYDKNHLCVVDLIERNDCICVGRLDKDTTGFLLLTNDKSIVKALLLPQNHQPKTYLVTTRFPIDENSIYRFEMGIVIDQDICCLPAQLELINTHQCYLTLHEGKYHQVKKMFLSCQNEVVDLKRIAFAGLVLDASLGYGEYRQLNQDEFQKLKELVCQ</sequence>
<dbReference type="InterPro" id="IPR050343">
    <property type="entry name" value="RsuA_PseudoU_synthase"/>
</dbReference>
<dbReference type="AlphaFoldDB" id="E7GCL1"/>
<dbReference type="PANTHER" id="PTHR47683:SF4">
    <property type="entry name" value="PSEUDOURIDINE SYNTHASE"/>
    <property type="match status" value="1"/>
</dbReference>
<dbReference type="CDD" id="cd00165">
    <property type="entry name" value="S4"/>
    <property type="match status" value="1"/>
</dbReference>
<dbReference type="InterPro" id="IPR042092">
    <property type="entry name" value="PsdUridine_s_RsuA/RluB/E/F_cat"/>
</dbReference>
<accession>E7GCL1</accession>
<feature type="domain" description="RNA-binding S4" evidence="7">
    <location>
        <begin position="26"/>
        <end position="57"/>
    </location>
</feature>
<evidence type="ECO:0000256" key="5">
    <source>
        <dbReference type="RuleBase" id="RU003887"/>
    </source>
</evidence>
<protein>
    <recommendedName>
        <fullName evidence="5">Pseudouridine synthase</fullName>
        <ecNumber evidence="5">5.4.99.-</ecNumber>
    </recommendedName>
</protein>
<evidence type="ECO:0000256" key="1">
    <source>
        <dbReference type="ARBA" id="ARBA00008348"/>
    </source>
</evidence>
<evidence type="ECO:0000256" key="2">
    <source>
        <dbReference type="ARBA" id="ARBA00022884"/>
    </source>
</evidence>
<dbReference type="Proteomes" id="UP000003157">
    <property type="component" value="Unassembled WGS sequence"/>
</dbReference>
<evidence type="ECO:0000259" key="6">
    <source>
        <dbReference type="Pfam" id="PF00849"/>
    </source>
</evidence>
<dbReference type="InterPro" id="IPR006145">
    <property type="entry name" value="PsdUridine_synth_RsuA/RluA"/>
</dbReference>
<feature type="domain" description="Pseudouridine synthase RsuA/RluA-like" evidence="6">
    <location>
        <begin position="71"/>
        <end position="196"/>
    </location>
</feature>
<dbReference type="CDD" id="cd02553">
    <property type="entry name" value="PseudoU_synth_RsuA"/>
    <property type="match status" value="1"/>
</dbReference>
<organism evidence="8 9">
    <name type="scientific">Coprobacillus cateniformis</name>
    <dbReference type="NCBI Taxonomy" id="100884"/>
    <lineage>
        <taxon>Bacteria</taxon>
        <taxon>Bacillati</taxon>
        <taxon>Bacillota</taxon>
        <taxon>Erysipelotrichia</taxon>
        <taxon>Erysipelotrichales</taxon>
        <taxon>Coprobacillaceae</taxon>
        <taxon>Coprobacillus</taxon>
    </lineage>
</organism>
<dbReference type="InterPro" id="IPR020103">
    <property type="entry name" value="PsdUridine_synth_cat_dom_sf"/>
</dbReference>
<dbReference type="EMBL" id="ADKX01000039">
    <property type="protein sequence ID" value="EFW04220.1"/>
    <property type="molecule type" value="Genomic_DNA"/>
</dbReference>
<evidence type="ECO:0000256" key="3">
    <source>
        <dbReference type="ARBA" id="ARBA00023235"/>
    </source>
</evidence>
<proteinExistence type="inferred from homology"/>
<dbReference type="InterPro" id="IPR000748">
    <property type="entry name" value="PsdUridine_synth_RsuA/RluB/E/F"/>
</dbReference>
<evidence type="ECO:0000313" key="8">
    <source>
        <dbReference type="EMBL" id="EFW04220.1"/>
    </source>
</evidence>
<dbReference type="GO" id="GO:0120159">
    <property type="term" value="F:rRNA pseudouridine synthase activity"/>
    <property type="evidence" value="ECO:0007669"/>
    <property type="project" value="UniProtKB-ARBA"/>
</dbReference>
<dbReference type="SUPFAM" id="SSF55174">
    <property type="entry name" value="Alpha-L RNA-binding motif"/>
    <property type="match status" value="1"/>
</dbReference>
<dbReference type="GO" id="GO:0003723">
    <property type="term" value="F:RNA binding"/>
    <property type="evidence" value="ECO:0007669"/>
    <property type="project" value="UniProtKB-KW"/>
</dbReference>
<dbReference type="STRING" id="100884.GCA_000269565_00155"/>
<evidence type="ECO:0000313" key="9">
    <source>
        <dbReference type="Proteomes" id="UP000003157"/>
    </source>
</evidence>
<dbReference type="InterPro" id="IPR036986">
    <property type="entry name" value="S4_RNA-bd_sf"/>
</dbReference>
<dbReference type="PROSITE" id="PS01149">
    <property type="entry name" value="PSI_RSU"/>
    <property type="match status" value="1"/>
</dbReference>
<comment type="similarity">
    <text evidence="1 5">Belongs to the pseudouridine synthase RsuA family.</text>
</comment>
<keyword evidence="3 5" id="KW-0413">Isomerase</keyword>
<gene>
    <name evidence="8" type="ORF">HMPREF9488_02503</name>
</gene>